<feature type="region of interest" description="Disordered" evidence="1">
    <location>
        <begin position="38"/>
        <end position="83"/>
    </location>
</feature>
<dbReference type="AlphaFoldDB" id="A0AAJ5Z388"/>
<dbReference type="Gene3D" id="1.10.472.80">
    <property type="entry name" value="Ypt/Rab-GAP domain of gyp1p, domain 3"/>
    <property type="match status" value="1"/>
</dbReference>
<sequence>MTTVRNKFLEYEGVSKRIPSIEKDVRIEVLRYFRHRMNPTQQRHKQDGNSLIRTSRSTDNFPEYSQENGQAPAESGGGGPDIPRILPSTQYGLAIMRENSNVDDSELINDQRRLSHCVENVLCAYLNRHLVSQEEPYNETYPIPQRVATFLTLFRKTLPELYAYFEAEEVDILSVATSWLQHLLAREMQSHDLMRLWDTYFAVPDLLDLHLYVCLAILTNCRDALEDLDRSETMSMLFSLPPLNVDRIISDAINIRLSLEHDEMYE</sequence>
<dbReference type="EMBL" id="CP119921">
    <property type="protein sequence ID" value="WFD17042.1"/>
    <property type="molecule type" value="Genomic_DNA"/>
</dbReference>
<dbReference type="Pfam" id="PF00566">
    <property type="entry name" value="RabGAP-TBC"/>
    <property type="match status" value="1"/>
</dbReference>
<protein>
    <recommendedName>
        <fullName evidence="2">Rab-GAP TBC domain-containing protein</fullName>
    </recommendedName>
</protein>
<dbReference type="SUPFAM" id="SSF47923">
    <property type="entry name" value="Ypt/Rab-GAP domain of gyp1p"/>
    <property type="match status" value="1"/>
</dbReference>
<evidence type="ECO:0000256" key="1">
    <source>
        <dbReference type="SAM" id="MobiDB-lite"/>
    </source>
</evidence>
<dbReference type="PANTHER" id="PTHR22957">
    <property type="entry name" value="TBC1 DOMAIN FAMILY MEMBER GTPASE-ACTIVATING PROTEIN"/>
    <property type="match status" value="1"/>
</dbReference>
<dbReference type="PROSITE" id="PS50086">
    <property type="entry name" value="TBC_RABGAP"/>
    <property type="match status" value="1"/>
</dbReference>
<accession>A0AAJ5Z388</accession>
<dbReference type="Proteomes" id="UP001217582">
    <property type="component" value="Chromosome 6"/>
</dbReference>
<evidence type="ECO:0000313" key="4">
    <source>
        <dbReference type="Proteomes" id="UP001217582"/>
    </source>
</evidence>
<dbReference type="InterPro" id="IPR000195">
    <property type="entry name" value="Rab-GAP-TBC_dom"/>
</dbReference>
<organism evidence="3 4">
    <name type="scientific">Malassezia arunalokei</name>
    <dbReference type="NCBI Taxonomy" id="1514897"/>
    <lineage>
        <taxon>Eukaryota</taxon>
        <taxon>Fungi</taxon>
        <taxon>Dikarya</taxon>
        <taxon>Basidiomycota</taxon>
        <taxon>Ustilaginomycotina</taxon>
        <taxon>Malasseziomycetes</taxon>
        <taxon>Malasseziales</taxon>
        <taxon>Malasseziaceae</taxon>
        <taxon>Malassezia</taxon>
    </lineage>
</organism>
<reference evidence="3 4" key="1">
    <citation type="submission" date="2023-03" db="EMBL/GenBank/DDBJ databases">
        <title>Mating type loci evolution in Malassezia.</title>
        <authorList>
            <person name="Coelho M.A."/>
        </authorList>
    </citation>
    <scope>NUCLEOTIDE SEQUENCE [LARGE SCALE GENOMIC DNA]</scope>
    <source>
        <strain evidence="3 4">CBS 13387</strain>
    </source>
</reference>
<name>A0AAJ5Z388_9BASI</name>
<dbReference type="GO" id="GO:0005096">
    <property type="term" value="F:GTPase activator activity"/>
    <property type="evidence" value="ECO:0007669"/>
    <property type="project" value="TreeGrafter"/>
</dbReference>
<proteinExistence type="predicted"/>
<feature type="domain" description="Rab-GAP TBC" evidence="2">
    <location>
        <begin position="1"/>
        <end position="204"/>
    </location>
</feature>
<keyword evidence="4" id="KW-1185">Reference proteome</keyword>
<gene>
    <name evidence="3" type="ORF">MARU1_003089</name>
</gene>
<evidence type="ECO:0000313" key="3">
    <source>
        <dbReference type="EMBL" id="WFD17042.1"/>
    </source>
</evidence>
<feature type="compositionally biased region" description="Polar residues" evidence="1">
    <location>
        <begin position="48"/>
        <end position="69"/>
    </location>
</feature>
<evidence type="ECO:0000259" key="2">
    <source>
        <dbReference type="PROSITE" id="PS50086"/>
    </source>
</evidence>
<dbReference type="PANTHER" id="PTHR22957:SF268">
    <property type="entry name" value="ANKYRIN REPEAT-CONTAINING PROTEIN"/>
    <property type="match status" value="1"/>
</dbReference>
<dbReference type="InterPro" id="IPR035969">
    <property type="entry name" value="Rab-GAP_TBC_sf"/>
</dbReference>
<dbReference type="FunFam" id="1.10.472.80:FF:000054">
    <property type="entry name" value="Chromosome 16, whole genome shotgun sequence"/>
    <property type="match status" value="1"/>
</dbReference>